<sequence>MSEPTFPEIATDPRAWRKADVGPETSWRLPFPPELAGALVALARGGTSVIETQLDEADRLAWAPAFAGVLDDLERGRGFAIVEGPVGVELSPEARCALYWVVGQLLGHPVIQNVEGVRLYDVRDTGRTIGEGARFSVTNAESTFHTDASFEDEVVDYVGLLCLSPAKSGGLGQLVSGYTVHDELATAASKSLQTLAGAFQVDRRGGLRPGESPTALRPVIAKDERGGLIYRYLRTWIEVGHDKAGEPLSPAQTEALDALDRVLNRPELRVEFRLQPGDMFFANNRWTLHNRTAFEDHPDPERRRHYVRLWLSAHTGHLTSVD</sequence>
<proteinExistence type="predicted"/>
<dbReference type="GO" id="GO:0016706">
    <property type="term" value="F:2-oxoglutarate-dependent dioxygenase activity"/>
    <property type="evidence" value="ECO:0007669"/>
    <property type="project" value="UniProtKB-ARBA"/>
</dbReference>
<evidence type="ECO:0000259" key="4">
    <source>
        <dbReference type="Pfam" id="PF02668"/>
    </source>
</evidence>
<keyword evidence="6" id="KW-1185">Reference proteome</keyword>
<dbReference type="Proteomes" id="UP000010798">
    <property type="component" value="Chromosome"/>
</dbReference>
<dbReference type="OrthoDB" id="753054at2"/>
<dbReference type="SUPFAM" id="SSF51197">
    <property type="entry name" value="Clavaminate synthase-like"/>
    <property type="match status" value="1"/>
</dbReference>
<keyword evidence="2" id="KW-0560">Oxidoreductase</keyword>
<name>L0DQ18_SINAD</name>
<organism evidence="5 6">
    <name type="scientific">Singulisphaera acidiphila (strain ATCC BAA-1392 / DSM 18658 / VKM B-2454 / MOB10)</name>
    <dbReference type="NCBI Taxonomy" id="886293"/>
    <lineage>
        <taxon>Bacteria</taxon>
        <taxon>Pseudomonadati</taxon>
        <taxon>Planctomycetota</taxon>
        <taxon>Planctomycetia</taxon>
        <taxon>Isosphaerales</taxon>
        <taxon>Isosphaeraceae</taxon>
        <taxon>Singulisphaera</taxon>
    </lineage>
</organism>
<protein>
    <submittedName>
        <fullName evidence="5">Putative taurine catabolism dioxygenase</fullName>
    </submittedName>
</protein>
<dbReference type="HOGENOM" id="CLU_041041_2_0_0"/>
<accession>L0DQ18</accession>
<evidence type="ECO:0000256" key="1">
    <source>
        <dbReference type="ARBA" id="ARBA00001954"/>
    </source>
</evidence>
<evidence type="ECO:0000313" key="6">
    <source>
        <dbReference type="Proteomes" id="UP000010798"/>
    </source>
</evidence>
<evidence type="ECO:0000256" key="2">
    <source>
        <dbReference type="ARBA" id="ARBA00023002"/>
    </source>
</evidence>
<dbReference type="Pfam" id="PF02668">
    <property type="entry name" value="TauD"/>
    <property type="match status" value="1"/>
</dbReference>
<dbReference type="PANTHER" id="PTHR10696:SF56">
    <property type="entry name" value="TAUD_TFDA-LIKE DOMAIN-CONTAINING PROTEIN"/>
    <property type="match status" value="1"/>
</dbReference>
<dbReference type="PANTHER" id="PTHR10696">
    <property type="entry name" value="GAMMA-BUTYROBETAINE HYDROXYLASE-RELATED"/>
    <property type="match status" value="1"/>
</dbReference>
<dbReference type="RefSeq" id="WP_015249864.1">
    <property type="nucleotide sequence ID" value="NC_019892.1"/>
</dbReference>
<feature type="domain" description="TauD/TfdA-like" evidence="4">
    <location>
        <begin position="60"/>
        <end position="310"/>
    </location>
</feature>
<dbReference type="eggNOG" id="COG2175">
    <property type="taxonomic scope" value="Bacteria"/>
</dbReference>
<keyword evidence="3" id="KW-0045">Antibiotic biosynthesis</keyword>
<reference evidence="5 6" key="1">
    <citation type="submission" date="2012-02" db="EMBL/GenBank/DDBJ databases">
        <title>Complete sequence of chromosome of Singulisphaera acidiphila DSM 18658.</title>
        <authorList>
            <consortium name="US DOE Joint Genome Institute (JGI-PGF)"/>
            <person name="Lucas S."/>
            <person name="Copeland A."/>
            <person name="Lapidus A."/>
            <person name="Glavina del Rio T."/>
            <person name="Dalin E."/>
            <person name="Tice H."/>
            <person name="Bruce D."/>
            <person name="Goodwin L."/>
            <person name="Pitluck S."/>
            <person name="Peters L."/>
            <person name="Ovchinnikova G."/>
            <person name="Chertkov O."/>
            <person name="Kyrpides N."/>
            <person name="Mavromatis K."/>
            <person name="Ivanova N."/>
            <person name="Brettin T."/>
            <person name="Detter J.C."/>
            <person name="Han C."/>
            <person name="Larimer F."/>
            <person name="Land M."/>
            <person name="Hauser L."/>
            <person name="Markowitz V."/>
            <person name="Cheng J.-F."/>
            <person name="Hugenholtz P."/>
            <person name="Woyke T."/>
            <person name="Wu D."/>
            <person name="Tindall B."/>
            <person name="Pomrenke H."/>
            <person name="Brambilla E."/>
            <person name="Klenk H.-P."/>
            <person name="Eisen J.A."/>
        </authorList>
    </citation>
    <scope>NUCLEOTIDE SEQUENCE [LARGE SCALE GENOMIC DNA]</scope>
    <source>
        <strain evidence="6">ATCC BAA-1392 / DSM 18658 / VKM B-2454 / MOB10</strain>
    </source>
</reference>
<evidence type="ECO:0000313" key="5">
    <source>
        <dbReference type="EMBL" id="AGA30786.1"/>
    </source>
</evidence>
<keyword evidence="5" id="KW-0223">Dioxygenase</keyword>
<comment type="cofactor">
    <cofactor evidence="1">
        <name>Fe(2+)</name>
        <dbReference type="ChEBI" id="CHEBI:29033"/>
    </cofactor>
</comment>
<dbReference type="InterPro" id="IPR050411">
    <property type="entry name" value="AlphaKG_dependent_hydroxylases"/>
</dbReference>
<dbReference type="Gene3D" id="3.60.130.10">
    <property type="entry name" value="Clavaminate synthase-like"/>
    <property type="match status" value="1"/>
</dbReference>
<dbReference type="STRING" id="886293.Sinac_6716"/>
<dbReference type="GO" id="GO:0017000">
    <property type="term" value="P:antibiotic biosynthetic process"/>
    <property type="evidence" value="ECO:0007669"/>
    <property type="project" value="UniProtKB-KW"/>
</dbReference>
<dbReference type="EMBL" id="CP003364">
    <property type="protein sequence ID" value="AGA30786.1"/>
    <property type="molecule type" value="Genomic_DNA"/>
</dbReference>
<gene>
    <name evidence="5" type="ordered locus">Sinac_6716</name>
</gene>
<dbReference type="KEGG" id="saci:Sinac_6716"/>
<dbReference type="InterPro" id="IPR003819">
    <property type="entry name" value="TauD/TfdA-like"/>
</dbReference>
<evidence type="ECO:0000256" key="3">
    <source>
        <dbReference type="ARBA" id="ARBA00023194"/>
    </source>
</evidence>
<dbReference type="AlphaFoldDB" id="L0DQ18"/>
<dbReference type="InterPro" id="IPR042098">
    <property type="entry name" value="TauD-like_sf"/>
</dbReference>